<dbReference type="RefSeq" id="WP_116095465.1">
    <property type="nucleotide sequence ID" value="NZ_QKXQ01000736.1"/>
</dbReference>
<sequence length="98" mass="11639">MQDITDELLKEFKDFAKISHDTEDLYLKNLLKKSYSNLESRFGEFDIYNNLEGQDLVFARTRYAYEDLTEYFNDNYRDDLINFGLNNVVGGFNNENII</sequence>
<protein>
    <submittedName>
        <fullName evidence="1">Phage head-tail adapter protein</fullName>
    </submittedName>
</protein>
<organism evidence="1 2">
    <name type="scientific">Staphylococcus felis</name>
    <dbReference type="NCBI Taxonomy" id="46127"/>
    <lineage>
        <taxon>Bacteria</taxon>
        <taxon>Bacillati</taxon>
        <taxon>Bacillota</taxon>
        <taxon>Bacilli</taxon>
        <taxon>Bacillales</taxon>
        <taxon>Staphylococcaceae</taxon>
        <taxon>Staphylococcus</taxon>
    </lineage>
</organism>
<evidence type="ECO:0000313" key="2">
    <source>
        <dbReference type="Proteomes" id="UP000256562"/>
    </source>
</evidence>
<accession>A0A3E0IKI3</accession>
<dbReference type="OrthoDB" id="2236831at2"/>
<evidence type="ECO:0000313" key="1">
    <source>
        <dbReference type="EMBL" id="REH88580.1"/>
    </source>
</evidence>
<name>A0A3E0IKI3_9STAP</name>
<dbReference type="Proteomes" id="UP000256562">
    <property type="component" value="Unassembled WGS sequence"/>
</dbReference>
<comment type="caution">
    <text evidence="1">The sequence shown here is derived from an EMBL/GenBank/DDBJ whole genome shotgun (WGS) entry which is preliminary data.</text>
</comment>
<gene>
    <name evidence="1" type="ORF">DOS83_14065</name>
</gene>
<dbReference type="EMBL" id="QKXQ01000736">
    <property type="protein sequence ID" value="REH88580.1"/>
    <property type="molecule type" value="Genomic_DNA"/>
</dbReference>
<reference evidence="1 2" key="1">
    <citation type="journal article" date="2018" name="Vet. Microbiol.">
        <title>Characterisation of Staphylococcus felis isolated from cats using whole genome sequencing.</title>
        <authorList>
            <person name="Worthing K."/>
            <person name="Pang S."/>
            <person name="Trott D.J."/>
            <person name="Abraham S."/>
            <person name="Coombs G.W."/>
            <person name="Jordan D."/>
            <person name="McIntyre L."/>
            <person name="Davies M.R."/>
            <person name="Norris J."/>
        </authorList>
    </citation>
    <scope>NUCLEOTIDE SEQUENCE [LARGE SCALE GENOMIC DNA]</scope>
    <source>
        <strain evidence="1 2">F9</strain>
    </source>
</reference>
<proteinExistence type="predicted"/>
<dbReference type="AlphaFoldDB" id="A0A3E0IKI3"/>